<evidence type="ECO:0000256" key="9">
    <source>
        <dbReference type="ARBA" id="ARBA00023242"/>
    </source>
</evidence>
<keyword evidence="5" id="KW-0963">Cytoplasm</keyword>
<dbReference type="GO" id="GO:2000042">
    <property type="term" value="P:negative regulation of double-strand break repair via homologous recombination"/>
    <property type="evidence" value="ECO:0007669"/>
    <property type="project" value="InterPro"/>
</dbReference>
<accession>A0A212DFE1</accession>
<organism evidence="12 13">
    <name type="scientific">Cervus elaphus hippelaphus</name>
    <name type="common">European red deer</name>
    <dbReference type="NCBI Taxonomy" id="46360"/>
    <lineage>
        <taxon>Eukaryota</taxon>
        <taxon>Metazoa</taxon>
        <taxon>Chordata</taxon>
        <taxon>Craniata</taxon>
        <taxon>Vertebrata</taxon>
        <taxon>Euteleostomi</taxon>
        <taxon>Mammalia</taxon>
        <taxon>Eutheria</taxon>
        <taxon>Laurasiatheria</taxon>
        <taxon>Artiodactyla</taxon>
        <taxon>Ruminantia</taxon>
        <taxon>Pecora</taxon>
        <taxon>Cervidae</taxon>
        <taxon>Cervinae</taxon>
        <taxon>Cervus</taxon>
    </lineage>
</organism>
<dbReference type="OrthoDB" id="6427080at2759"/>
<sequence>VRLLAKKIIYSYLNLLVNSKNDLALAHILNIPDRGLGREAFTDLKHAAREKQMSIFLVATSFIRTIELGGKGYAPSPSDPLRAHIKGLSNFINFIDKLDEILGEISNP</sequence>
<evidence type="ECO:0000313" key="13">
    <source>
        <dbReference type="Proteomes" id="UP000242450"/>
    </source>
</evidence>
<keyword evidence="7" id="KW-0238">DNA-binding</keyword>
<dbReference type="SUPFAM" id="SSF52540">
    <property type="entry name" value="P-loop containing nucleoside triphosphate hydrolases"/>
    <property type="match status" value="1"/>
</dbReference>
<keyword evidence="6" id="KW-0227">DNA damage</keyword>
<evidence type="ECO:0000256" key="2">
    <source>
        <dbReference type="ARBA" id="ARBA00004496"/>
    </source>
</evidence>
<comment type="subcellular location">
    <subcellularLocation>
        <location evidence="2">Cytoplasm</location>
    </subcellularLocation>
    <subcellularLocation>
        <location evidence="1">Nucleus</location>
    </subcellularLocation>
</comment>
<reference evidence="12 13" key="1">
    <citation type="journal article" date="2018" name="Mol. Genet. Genomics">
        <title>The red deer Cervus elaphus genome CerEla1.0: sequencing, annotating, genes, and chromosomes.</title>
        <authorList>
            <person name="Bana N.A."/>
            <person name="Nyiri A."/>
            <person name="Nagy J."/>
            <person name="Frank K."/>
            <person name="Nagy T."/>
            <person name="Steger V."/>
            <person name="Schiller M."/>
            <person name="Lakatos P."/>
            <person name="Sugar L."/>
            <person name="Horn P."/>
            <person name="Barta E."/>
            <person name="Orosz L."/>
        </authorList>
    </citation>
    <scope>NUCLEOTIDE SEQUENCE [LARGE SCALE GENOMIC DNA]</scope>
    <source>
        <strain evidence="12">Hungarian</strain>
    </source>
</reference>
<comment type="caution">
    <text evidence="12">The sequence shown here is derived from an EMBL/GenBank/DDBJ whole genome shotgun (WGS) entry which is preliminary data.</text>
</comment>
<proteinExistence type="inferred from homology"/>
<evidence type="ECO:0000256" key="1">
    <source>
        <dbReference type="ARBA" id="ARBA00004123"/>
    </source>
</evidence>
<evidence type="ECO:0000256" key="3">
    <source>
        <dbReference type="ARBA" id="ARBA00009135"/>
    </source>
</evidence>
<evidence type="ECO:0000256" key="8">
    <source>
        <dbReference type="ARBA" id="ARBA00023204"/>
    </source>
</evidence>
<feature type="non-terminal residue" evidence="12">
    <location>
        <position position="1"/>
    </location>
</feature>
<evidence type="ECO:0000256" key="11">
    <source>
        <dbReference type="ARBA" id="ARBA00032731"/>
    </source>
</evidence>
<comment type="similarity">
    <text evidence="3">Belongs to the PARI family.</text>
</comment>
<name>A0A212DFE1_CEREH</name>
<dbReference type="GO" id="GO:0006281">
    <property type="term" value="P:DNA repair"/>
    <property type="evidence" value="ECO:0007669"/>
    <property type="project" value="UniProtKB-KW"/>
</dbReference>
<keyword evidence="13" id="KW-1185">Reference proteome</keyword>
<dbReference type="GO" id="GO:0003677">
    <property type="term" value="F:DNA binding"/>
    <property type="evidence" value="ECO:0007669"/>
    <property type="project" value="UniProtKB-KW"/>
</dbReference>
<dbReference type="GO" id="GO:0005634">
    <property type="term" value="C:nucleus"/>
    <property type="evidence" value="ECO:0007669"/>
    <property type="project" value="UniProtKB-SubCell"/>
</dbReference>
<evidence type="ECO:0000256" key="5">
    <source>
        <dbReference type="ARBA" id="ARBA00022490"/>
    </source>
</evidence>
<dbReference type="InterPro" id="IPR038932">
    <property type="entry name" value="PARPBP"/>
</dbReference>
<evidence type="ECO:0000256" key="4">
    <source>
        <dbReference type="ARBA" id="ARBA00014320"/>
    </source>
</evidence>
<dbReference type="Gene3D" id="1.10.486.10">
    <property type="entry name" value="PCRA, domain 4"/>
    <property type="match status" value="1"/>
</dbReference>
<dbReference type="AlphaFoldDB" id="A0A212DFE1"/>
<dbReference type="EMBL" id="MKHE01000003">
    <property type="protein sequence ID" value="OWK16901.1"/>
    <property type="molecule type" value="Genomic_DNA"/>
</dbReference>
<dbReference type="Proteomes" id="UP000242450">
    <property type="component" value="Chromosome 3"/>
</dbReference>
<gene>
    <name evidence="12" type="ORF">Celaphus_00011799</name>
</gene>
<dbReference type="InterPro" id="IPR027417">
    <property type="entry name" value="P-loop_NTPase"/>
</dbReference>
<dbReference type="GO" id="GO:0000785">
    <property type="term" value="C:chromatin"/>
    <property type="evidence" value="ECO:0007669"/>
    <property type="project" value="TreeGrafter"/>
</dbReference>
<evidence type="ECO:0000256" key="7">
    <source>
        <dbReference type="ARBA" id="ARBA00023125"/>
    </source>
</evidence>
<keyword evidence="9" id="KW-0539">Nucleus</keyword>
<dbReference type="GO" id="GO:0005737">
    <property type="term" value="C:cytoplasm"/>
    <property type="evidence" value="ECO:0007669"/>
    <property type="project" value="UniProtKB-SubCell"/>
</dbReference>
<evidence type="ECO:0000256" key="6">
    <source>
        <dbReference type="ARBA" id="ARBA00022763"/>
    </source>
</evidence>
<dbReference type="PANTHER" id="PTHR32121">
    <property type="entry name" value="PCNA-INTERACTING PARTNER"/>
    <property type="match status" value="1"/>
</dbReference>
<dbReference type="PANTHER" id="PTHR32121:SF0">
    <property type="entry name" value="PCNA-INTERACTING PARTNER"/>
    <property type="match status" value="1"/>
</dbReference>
<evidence type="ECO:0000313" key="12">
    <source>
        <dbReference type="EMBL" id="OWK16901.1"/>
    </source>
</evidence>
<protein>
    <recommendedName>
        <fullName evidence="4">PCNA-interacting partner</fullName>
    </recommendedName>
    <alternativeName>
        <fullName evidence="10">PARP-1 binding protein</fullName>
    </alternativeName>
    <alternativeName>
        <fullName evidence="11">PARP1-binding protein</fullName>
    </alternativeName>
</protein>
<feature type="non-terminal residue" evidence="12">
    <location>
        <position position="108"/>
    </location>
</feature>
<keyword evidence="8" id="KW-0234">DNA repair</keyword>
<evidence type="ECO:0000256" key="10">
    <source>
        <dbReference type="ARBA" id="ARBA00031632"/>
    </source>
</evidence>